<gene>
    <name evidence="1" type="ORF">FIC94_22200</name>
</gene>
<evidence type="ECO:0000313" key="1">
    <source>
        <dbReference type="EMBL" id="TNV09201.1"/>
    </source>
</evidence>
<dbReference type="Proteomes" id="UP000312784">
    <property type="component" value="Unassembled WGS sequence"/>
</dbReference>
<name>A0ABY2Y0G0_9HYPH</name>
<organism evidence="1 2">
    <name type="scientific">Ochrobactrum teleogrylli</name>
    <dbReference type="NCBI Taxonomy" id="2479765"/>
    <lineage>
        <taxon>Bacteria</taxon>
        <taxon>Pseudomonadati</taxon>
        <taxon>Pseudomonadota</taxon>
        <taxon>Alphaproteobacteria</taxon>
        <taxon>Hyphomicrobiales</taxon>
        <taxon>Brucellaceae</taxon>
        <taxon>Brucella/Ochrobactrum group</taxon>
        <taxon>Ochrobactrum</taxon>
    </lineage>
</organism>
<dbReference type="EMBL" id="VEWL01000031">
    <property type="protein sequence ID" value="TNV09201.1"/>
    <property type="molecule type" value="Genomic_DNA"/>
</dbReference>
<sequence length="160" mass="17439">MSDDKNNDKNVAGPIQSLNGLYSLRNFFSDTPVYLSADLTDPDEPKLVVSDKPFFWHVVSPIGDYVDTAQGSIFIVREDGVRVFIQPGPTTPGGLISAVLSTERKAALWSYLDGPASVGSGTIKNRFAFCLDDIYRNALGVVDNAPVFNIGWLLVEPNTK</sequence>
<accession>A0ABY2Y0G0</accession>
<proteinExistence type="predicted"/>
<comment type="caution">
    <text evidence="1">The sequence shown here is derived from an EMBL/GenBank/DDBJ whole genome shotgun (WGS) entry which is preliminary data.</text>
</comment>
<protein>
    <submittedName>
        <fullName evidence="1">Uncharacterized protein</fullName>
    </submittedName>
</protein>
<evidence type="ECO:0000313" key="2">
    <source>
        <dbReference type="Proteomes" id="UP000312784"/>
    </source>
</evidence>
<dbReference type="RefSeq" id="WP_140026455.1">
    <property type="nucleotide sequence ID" value="NZ_JBHUFG010000008.1"/>
</dbReference>
<keyword evidence="2" id="KW-1185">Reference proteome</keyword>
<reference evidence="1 2" key="1">
    <citation type="submission" date="2019-06" db="EMBL/GenBank/DDBJ databases">
        <title>Ochrobactrum cricket sp.nov., isolated from the insect Teleogryllus occipitalis living in deserted cropland.</title>
        <authorList>
            <person name="Hu M."/>
        </authorList>
    </citation>
    <scope>NUCLEOTIDE SEQUENCE [LARGE SCALE GENOMIC DNA]</scope>
    <source>
        <strain evidence="1 2">LCB8</strain>
    </source>
</reference>